<dbReference type="PROSITE" id="PS00107">
    <property type="entry name" value="PROTEIN_KINASE_ATP"/>
    <property type="match status" value="1"/>
</dbReference>
<evidence type="ECO:0000256" key="7">
    <source>
        <dbReference type="ARBA" id="ARBA00047919"/>
    </source>
</evidence>
<feature type="compositionally biased region" description="Polar residues" evidence="10">
    <location>
        <begin position="120"/>
        <end position="133"/>
    </location>
</feature>
<feature type="compositionally biased region" description="Polar residues" evidence="10">
    <location>
        <begin position="535"/>
        <end position="557"/>
    </location>
</feature>
<feature type="region of interest" description="Disordered" evidence="10">
    <location>
        <begin position="261"/>
        <end position="304"/>
    </location>
</feature>
<feature type="compositionally biased region" description="Polar residues" evidence="10">
    <location>
        <begin position="1143"/>
        <end position="1152"/>
    </location>
</feature>
<feature type="region of interest" description="Disordered" evidence="10">
    <location>
        <begin position="669"/>
        <end position="761"/>
    </location>
</feature>
<feature type="binding site" evidence="9">
    <location>
        <position position="1627"/>
    </location>
    <ligand>
        <name>ATP</name>
        <dbReference type="ChEBI" id="CHEBI:30616"/>
    </ligand>
</feature>
<evidence type="ECO:0000256" key="3">
    <source>
        <dbReference type="ARBA" id="ARBA00022679"/>
    </source>
</evidence>
<dbReference type="PROSITE" id="PS00108">
    <property type="entry name" value="PROTEIN_KINASE_ST"/>
    <property type="match status" value="1"/>
</dbReference>
<dbReference type="EMBL" id="VNKQ01000013">
    <property type="protein sequence ID" value="KAG0647177.1"/>
    <property type="molecule type" value="Genomic_DNA"/>
</dbReference>
<comment type="catalytic activity">
    <reaction evidence="7">
        <text>L-threonyl-[protein] + ATP = O-phospho-L-threonyl-[protein] + ADP + H(+)</text>
        <dbReference type="Rhea" id="RHEA:46608"/>
        <dbReference type="Rhea" id="RHEA-COMP:11060"/>
        <dbReference type="Rhea" id="RHEA-COMP:11605"/>
        <dbReference type="ChEBI" id="CHEBI:15378"/>
        <dbReference type="ChEBI" id="CHEBI:30013"/>
        <dbReference type="ChEBI" id="CHEBI:30616"/>
        <dbReference type="ChEBI" id="CHEBI:61977"/>
        <dbReference type="ChEBI" id="CHEBI:456216"/>
        <dbReference type="EC" id="2.7.11.24"/>
    </reaction>
    <physiologicalReaction direction="left-to-right" evidence="7">
        <dbReference type="Rhea" id="RHEA:46609"/>
    </physiologicalReaction>
</comment>
<dbReference type="PANTHER" id="PTHR48016">
    <property type="entry name" value="MAP KINASE KINASE KINASE SSK2-RELATED-RELATED"/>
    <property type="match status" value="1"/>
</dbReference>
<evidence type="ECO:0000256" key="2">
    <source>
        <dbReference type="ARBA" id="ARBA00012411"/>
    </source>
</evidence>
<dbReference type="PANTHER" id="PTHR48016:SF48">
    <property type="entry name" value="SERINE_THREONINE-PROTEIN KINASE BCK1_SLK1_SSP31"/>
    <property type="match status" value="1"/>
</dbReference>
<dbReference type="SMART" id="SM00220">
    <property type="entry name" value="S_TKc"/>
    <property type="match status" value="1"/>
</dbReference>
<feature type="region of interest" description="Disordered" evidence="10">
    <location>
        <begin position="323"/>
        <end position="373"/>
    </location>
</feature>
<feature type="compositionally biased region" description="Low complexity" evidence="10">
    <location>
        <begin position="77"/>
        <end position="94"/>
    </location>
</feature>
<evidence type="ECO:0000313" key="13">
    <source>
        <dbReference type="Proteomes" id="UP000785200"/>
    </source>
</evidence>
<feature type="region of interest" description="Disordered" evidence="10">
    <location>
        <begin position="1535"/>
        <end position="1554"/>
    </location>
</feature>
<comment type="catalytic activity">
    <reaction evidence="8">
        <text>L-seryl-[protein] + ATP = O-phospho-L-seryl-[protein] + ADP + H(+)</text>
        <dbReference type="Rhea" id="RHEA:17989"/>
        <dbReference type="Rhea" id="RHEA-COMP:9863"/>
        <dbReference type="Rhea" id="RHEA-COMP:11604"/>
        <dbReference type="ChEBI" id="CHEBI:15378"/>
        <dbReference type="ChEBI" id="CHEBI:29999"/>
        <dbReference type="ChEBI" id="CHEBI:30616"/>
        <dbReference type="ChEBI" id="CHEBI:83421"/>
        <dbReference type="ChEBI" id="CHEBI:456216"/>
        <dbReference type="EC" id="2.7.11.24"/>
    </reaction>
    <physiologicalReaction direction="left-to-right" evidence="8">
        <dbReference type="Rhea" id="RHEA:17990"/>
    </physiologicalReaction>
</comment>
<keyword evidence="6 9" id="KW-0067">ATP-binding</keyword>
<evidence type="ECO:0000256" key="8">
    <source>
        <dbReference type="ARBA" id="ARBA00048130"/>
    </source>
</evidence>
<dbReference type="FunFam" id="1.10.510.10:FF:000182">
    <property type="entry name" value="MAP kinase kinase kinase mkh1"/>
    <property type="match status" value="1"/>
</dbReference>
<feature type="region of interest" description="Disordered" evidence="10">
    <location>
        <begin position="1"/>
        <end position="150"/>
    </location>
</feature>
<protein>
    <recommendedName>
        <fullName evidence="2">mitogen-activated protein kinase</fullName>
        <ecNumber evidence="2">2.7.11.24</ecNumber>
    </recommendedName>
</protein>
<dbReference type="SUPFAM" id="SSF56112">
    <property type="entry name" value="Protein kinase-like (PK-like)"/>
    <property type="match status" value="1"/>
</dbReference>
<feature type="compositionally biased region" description="Basic and acidic residues" evidence="10">
    <location>
        <begin position="988"/>
        <end position="997"/>
    </location>
</feature>
<dbReference type="InterPro" id="IPR011009">
    <property type="entry name" value="Kinase-like_dom_sf"/>
</dbReference>
<dbReference type="FunFam" id="3.30.200.20:FF:000387">
    <property type="entry name" value="Serine/threonine-protein kinase STE11"/>
    <property type="match status" value="1"/>
</dbReference>
<dbReference type="GO" id="GO:0000196">
    <property type="term" value="P:cell integrity MAPK cascade"/>
    <property type="evidence" value="ECO:0007669"/>
    <property type="project" value="UniProtKB-ARBA"/>
</dbReference>
<dbReference type="GO" id="GO:0005524">
    <property type="term" value="F:ATP binding"/>
    <property type="evidence" value="ECO:0007669"/>
    <property type="project" value="UniProtKB-UniRule"/>
</dbReference>
<keyword evidence="4 9" id="KW-0547">Nucleotide-binding</keyword>
<dbReference type="InterPro" id="IPR000719">
    <property type="entry name" value="Prot_kinase_dom"/>
</dbReference>
<feature type="compositionally biased region" description="Low complexity" evidence="10">
    <location>
        <begin position="1347"/>
        <end position="1360"/>
    </location>
</feature>
<feature type="region of interest" description="Disordered" evidence="10">
    <location>
        <begin position="988"/>
        <end position="1405"/>
    </location>
</feature>
<feature type="domain" description="Protein kinase" evidence="11">
    <location>
        <begin position="1598"/>
        <end position="1868"/>
    </location>
</feature>
<keyword evidence="13" id="KW-1185">Reference proteome</keyword>
<name>A0A9P6VFX3_9HELO</name>
<feature type="non-terminal residue" evidence="12">
    <location>
        <position position="1"/>
    </location>
</feature>
<dbReference type="PROSITE" id="PS50011">
    <property type="entry name" value="PROTEIN_KINASE_DOM"/>
    <property type="match status" value="1"/>
</dbReference>
<feature type="region of interest" description="Disordered" evidence="10">
    <location>
        <begin position="572"/>
        <end position="630"/>
    </location>
</feature>
<feature type="compositionally biased region" description="Basic and acidic residues" evidence="10">
    <location>
        <begin position="1313"/>
        <end position="1330"/>
    </location>
</feature>
<proteinExistence type="inferred from homology"/>
<dbReference type="Pfam" id="PF00069">
    <property type="entry name" value="Pkinase"/>
    <property type="match status" value="1"/>
</dbReference>
<dbReference type="GO" id="GO:0004709">
    <property type="term" value="F:MAP kinase kinase kinase activity"/>
    <property type="evidence" value="ECO:0007669"/>
    <property type="project" value="UniProtKB-ARBA"/>
</dbReference>
<organism evidence="12 13">
    <name type="scientific">Hyphodiscus hymeniophilus</name>
    <dbReference type="NCBI Taxonomy" id="353542"/>
    <lineage>
        <taxon>Eukaryota</taxon>
        <taxon>Fungi</taxon>
        <taxon>Dikarya</taxon>
        <taxon>Ascomycota</taxon>
        <taxon>Pezizomycotina</taxon>
        <taxon>Leotiomycetes</taxon>
        <taxon>Helotiales</taxon>
        <taxon>Hyphodiscaceae</taxon>
        <taxon>Hyphodiscus</taxon>
    </lineage>
</organism>
<evidence type="ECO:0000256" key="6">
    <source>
        <dbReference type="ARBA" id="ARBA00022840"/>
    </source>
</evidence>
<reference evidence="12" key="1">
    <citation type="submission" date="2019-07" db="EMBL/GenBank/DDBJ databases">
        <title>Hyphodiscus hymeniophilus genome sequencing and assembly.</title>
        <authorList>
            <person name="Kramer G."/>
            <person name="Nodwell J."/>
        </authorList>
    </citation>
    <scope>NUCLEOTIDE SEQUENCE</scope>
    <source>
        <strain evidence="12">ATCC 34498</strain>
    </source>
</reference>
<dbReference type="InterPro" id="IPR050538">
    <property type="entry name" value="MAP_kinase_kinase_kinase"/>
</dbReference>
<dbReference type="OrthoDB" id="266718at2759"/>
<accession>A0A9P6VFX3</accession>
<feature type="compositionally biased region" description="Polar residues" evidence="10">
    <location>
        <begin position="337"/>
        <end position="373"/>
    </location>
</feature>
<evidence type="ECO:0000256" key="5">
    <source>
        <dbReference type="ARBA" id="ARBA00022777"/>
    </source>
</evidence>
<feature type="compositionally biased region" description="Low complexity" evidence="10">
    <location>
        <begin position="14"/>
        <end position="27"/>
    </location>
</feature>
<evidence type="ECO:0000256" key="9">
    <source>
        <dbReference type="PROSITE-ProRule" id="PRU10141"/>
    </source>
</evidence>
<evidence type="ECO:0000259" key="11">
    <source>
        <dbReference type="PROSITE" id="PS50011"/>
    </source>
</evidence>
<keyword evidence="3" id="KW-0808">Transferase</keyword>
<dbReference type="Gene3D" id="1.10.510.10">
    <property type="entry name" value="Transferase(Phosphotransferase) domain 1"/>
    <property type="match status" value="1"/>
</dbReference>
<feature type="region of interest" description="Disordered" evidence="10">
    <location>
        <begin position="914"/>
        <end position="933"/>
    </location>
</feature>
<feature type="region of interest" description="Disordered" evidence="10">
    <location>
        <begin position="466"/>
        <end position="557"/>
    </location>
</feature>
<dbReference type="Proteomes" id="UP000785200">
    <property type="component" value="Unassembled WGS sequence"/>
</dbReference>
<evidence type="ECO:0000256" key="4">
    <source>
        <dbReference type="ARBA" id="ARBA00022741"/>
    </source>
</evidence>
<feature type="compositionally biased region" description="Basic and acidic residues" evidence="10">
    <location>
        <begin position="1024"/>
        <end position="1040"/>
    </location>
</feature>
<evidence type="ECO:0000256" key="1">
    <source>
        <dbReference type="ARBA" id="ARBA00006529"/>
    </source>
</evidence>
<evidence type="ECO:0000313" key="12">
    <source>
        <dbReference type="EMBL" id="KAG0647177.1"/>
    </source>
</evidence>
<gene>
    <name evidence="12" type="ORF">D0Z07_7286</name>
</gene>
<feature type="compositionally biased region" description="Low complexity" evidence="10">
    <location>
        <begin position="282"/>
        <end position="298"/>
    </location>
</feature>
<comment type="similarity">
    <text evidence="1">Belongs to the protein kinase superfamily. STE Ser/Thr protein kinase family. MAP kinase kinase kinase subfamily.</text>
</comment>
<evidence type="ECO:0000256" key="10">
    <source>
        <dbReference type="SAM" id="MobiDB-lite"/>
    </source>
</evidence>
<dbReference type="GO" id="GO:0004707">
    <property type="term" value="F:MAP kinase activity"/>
    <property type="evidence" value="ECO:0007669"/>
    <property type="project" value="UniProtKB-EC"/>
</dbReference>
<dbReference type="InterPro" id="IPR017441">
    <property type="entry name" value="Protein_kinase_ATP_BS"/>
</dbReference>
<sequence>EEDARITMTSLRPRSSSARSNNSDANRGPTASPRHLQTGSDAPDGVLLEDVPQYNLSSSSGLLIPLYGTGSPYPTLSASSTPSRPRARSAVSDPVLAPTYTPLNTSYRPATRTGAPPMYQPSQRLPQAGNVSGQYVPPPPPMSPPAQQHMMSIPPPPPRNIGPQPLQHPGIMIPPPPGPPPSSIQATWQGSWGRSYDARGFPLPPPNPPANSQHQAYNPGQAYLSHQPPPLAIPPPPASEHQMSATYIPHGDSFGPGVGIPGFGRQEPSFNRGDSAEFSAISDSSRSTRTTQGTGLTTPLEDFGSFYSDRFQSQTPITRFNNIQLPEYNSPGPPTATLFNSQSSNRILNGTPSNNNQHASSSSTTPISPNDAGQQWPMDHVLLWLASNQFSSDWQETFRALNIYGSVFLELGSRHGGRGNFGMMHQQVYPRLATQCTSSGTGWDQAREREEGKRMRRLIRGIVTGRPSEMTKSASHIRRESSTANLPSAGTEGTMEGSPNVGREGHVSTPNTANGEDDSPGKQMVKGPGPGFGTQRLSGRSTTMPILDSESSVGSQHRNAYRNVLRNMELRSHSPNANSDIGDGPLRSPALRVDGSPRPESPGASMQTSTNGTLSASPHNLKFGHRSTNSTDSISSNAAIYGSGVPPGASQVLRGGMGGAVGEINLVRAQDSRRHGVDGARPSPQDPGERSAGSDQPSSAKEPKGFLKHFRKKKREDGAAPSPEEPNLESPTSPSLSFKPGPYLSNGKISNSSETSLDRPPSTFSAYEYDRFAHTTVFRGRRNSPGRIFILATMDGWNYRMCDVTDIDSAAELRHSICSNLGIHDADFAQMYVTDLGRADHDEALDDQKLLLYRRTKADQSGTLKFYIRAPANSATSLPVSQSAGLGTNFGRKLGLSPGLPPTAPMDEEAYARLNGTRRRSSSSPPSSRQNTIKAAVAPISRDIPNLPEAQSDALRDRLMQFRSSQEGGESQLPESERQAFMELAASEHKAEMERRQKAYLAKKKAGKESTAPDGSFGIVGRNVDFDQPRNSPFEDKKIDTLLPQRKPPPPPAESATLIKANSLSKRTGHQARLSLTSIDSEGKRLSGGDPTSNEMSERGKRKPVPASPQASGGIGAALIGMGARLGGVAHPSRSDSPSSSPNKRTPPSSGIEQERGRSAMSIVGFGGTGSGRSSPGSASGTPGSVTWGKGDTSFIVPDYSPPDDDPTGRDFGTPLKLNIPESLKIGRLREEEARRVPSPGELSPSSAQAMAGMNIPGNRKSYGPNLDFTESNVVFDSAPAPHEEQVDSDDDSDDGLFAVPIASRNLAKQSSIRREPSADRTAEGSERIGKRPSLTIRTSRSKKGLSVSFQSPQNSSSSNTARTPAIADDESSGSGTGRNQRRNPGSANSLSEGGWSAESSEEAGAKSESFARDVWANRPPVDALVNHLDAFFPNLDLDEPVLEEAAGAGDDVSPIAEQGTLEQLAAAQTGMSYVPPPAPVTRQYNDGDTLGSDESTLKALERPASVQSVAQRNIRRSGGLGRMKSIREVARGAHEANKRFTQPAQQGSAGASSTILRRKSTKMFGANIVQIKPQRGSMILPQIPQDTIPKRQATFRWFKGQLIGKGTYGRVYLGMNATTGEFLAVKQVEVSAKAAGNDKDKMREMVAALDIEIDTMQHLDHVNIVQYLGCERKETSISIFLEYISGGSVGSCLRKHGKFEETVVSSLTRQTLQGLAYLHREGILHRDLKADNILLDLDGTCKISDFGISKKTDNIYGNDATNNMQGSVFWMAPEVVRSQGQGYSAKVDIWSLGCVVLEMFAGRRPWSKEETVGAIYKLGSLNEAPPVPDDVNQAISPAAIGFMADCFTIVPSERPTADTLLSRHPFCELDPNYNFLDTDLYNKIRGQY</sequence>
<feature type="compositionally biased region" description="Low complexity" evidence="10">
    <location>
        <begin position="1390"/>
        <end position="1399"/>
    </location>
</feature>
<feature type="compositionally biased region" description="Polar residues" evidence="10">
    <location>
        <begin position="1540"/>
        <end position="1554"/>
    </location>
</feature>
<keyword evidence="5 12" id="KW-0418">Kinase</keyword>
<feature type="compositionally biased region" description="Low complexity" evidence="10">
    <location>
        <begin position="1172"/>
        <end position="1185"/>
    </location>
</feature>
<feature type="compositionally biased region" description="Polar residues" evidence="10">
    <location>
        <begin position="604"/>
        <end position="618"/>
    </location>
</feature>
<comment type="caution">
    <text evidence="12">The sequence shown here is derived from an EMBL/GenBank/DDBJ whole genome shotgun (WGS) entry which is preliminary data.</text>
</comment>
<dbReference type="EC" id="2.7.11.24" evidence="2"/>
<dbReference type="InterPro" id="IPR008271">
    <property type="entry name" value="Ser/Thr_kinase_AS"/>
</dbReference>